<dbReference type="STRING" id="5888.A0CNB1"/>
<dbReference type="Proteomes" id="UP000000600">
    <property type="component" value="Unassembled WGS sequence"/>
</dbReference>
<dbReference type="HOGENOM" id="CLU_138857_0_0_1"/>
<dbReference type="EMBL" id="CT868119">
    <property type="protein sequence ID" value="CAK72278.1"/>
    <property type="molecule type" value="Genomic_DNA"/>
</dbReference>
<reference evidence="1 2" key="1">
    <citation type="journal article" date="2006" name="Nature">
        <title>Global trends of whole-genome duplications revealed by the ciliate Paramecium tetraurelia.</title>
        <authorList>
            <consortium name="Genoscope"/>
            <person name="Aury J.-M."/>
            <person name="Jaillon O."/>
            <person name="Duret L."/>
            <person name="Noel B."/>
            <person name="Jubin C."/>
            <person name="Porcel B.M."/>
            <person name="Segurens B."/>
            <person name="Daubin V."/>
            <person name="Anthouard V."/>
            <person name="Aiach N."/>
            <person name="Arnaiz O."/>
            <person name="Billaut A."/>
            <person name="Beisson J."/>
            <person name="Blanc I."/>
            <person name="Bouhouche K."/>
            <person name="Camara F."/>
            <person name="Duharcourt S."/>
            <person name="Guigo R."/>
            <person name="Gogendeau D."/>
            <person name="Katinka M."/>
            <person name="Keller A.-M."/>
            <person name="Kissmehl R."/>
            <person name="Klotz C."/>
            <person name="Koll F."/>
            <person name="Le Moue A."/>
            <person name="Lepere C."/>
            <person name="Malinsky S."/>
            <person name="Nowacki M."/>
            <person name="Nowak J.K."/>
            <person name="Plattner H."/>
            <person name="Poulain J."/>
            <person name="Ruiz F."/>
            <person name="Serrano V."/>
            <person name="Zagulski M."/>
            <person name="Dessen P."/>
            <person name="Betermier M."/>
            <person name="Weissenbach J."/>
            <person name="Scarpelli C."/>
            <person name="Schachter V."/>
            <person name="Sperling L."/>
            <person name="Meyer E."/>
            <person name="Cohen J."/>
            <person name="Wincker P."/>
        </authorList>
    </citation>
    <scope>NUCLEOTIDE SEQUENCE [LARGE SCALE GENOMIC DNA]</scope>
    <source>
        <strain evidence="1 2">Stock d4-2</strain>
    </source>
</reference>
<proteinExistence type="predicted"/>
<sequence>MNAKGAGLTYVSEYKSDEFRTFRGGLRHLPERAESMAHNSKNNLSNYQDKFNYERGFIQHSRSLSNQHHNFHYMFGGPKEYLFKRLFYGAWYKKNIRNFWFPAVFSYGRKHSIKKQSDVFVCDYTIMQLRISFISQIELFHINNNPNQKYSYDNNLFIMQLY</sequence>
<dbReference type="InParanoid" id="A0CNB1"/>
<dbReference type="GeneID" id="5025460"/>
<dbReference type="OMA" id="IMQLRIS"/>
<dbReference type="RefSeq" id="XP_001439675.1">
    <property type="nucleotide sequence ID" value="XM_001439638.1"/>
</dbReference>
<dbReference type="OrthoDB" id="308016at2759"/>
<dbReference type="AlphaFoldDB" id="A0CNB1"/>
<organism evidence="1 2">
    <name type="scientific">Paramecium tetraurelia</name>
    <dbReference type="NCBI Taxonomy" id="5888"/>
    <lineage>
        <taxon>Eukaryota</taxon>
        <taxon>Sar</taxon>
        <taxon>Alveolata</taxon>
        <taxon>Ciliophora</taxon>
        <taxon>Intramacronucleata</taxon>
        <taxon>Oligohymenophorea</taxon>
        <taxon>Peniculida</taxon>
        <taxon>Parameciidae</taxon>
        <taxon>Paramecium</taxon>
    </lineage>
</organism>
<name>A0CNB1_PARTE</name>
<dbReference type="KEGG" id="ptm:GSPATT00008720001"/>
<dbReference type="eggNOG" id="ENOG502SQEA">
    <property type="taxonomic scope" value="Eukaryota"/>
</dbReference>
<evidence type="ECO:0000313" key="1">
    <source>
        <dbReference type="EMBL" id="CAK72278.1"/>
    </source>
</evidence>
<gene>
    <name evidence="1" type="ORF">GSPATT00008720001</name>
</gene>
<accession>A0CNB1</accession>
<evidence type="ECO:0000313" key="2">
    <source>
        <dbReference type="Proteomes" id="UP000000600"/>
    </source>
</evidence>
<protein>
    <submittedName>
        <fullName evidence="1">Uncharacterized protein</fullName>
    </submittedName>
</protein>
<keyword evidence="2" id="KW-1185">Reference proteome</keyword>